<gene>
    <name evidence="2" type="ORF">BD410DRAFT_273113</name>
</gene>
<protein>
    <submittedName>
        <fullName evidence="2">Uncharacterized protein</fullName>
    </submittedName>
</protein>
<keyword evidence="3" id="KW-1185">Reference proteome</keyword>
<sequence>MAEQENRSANRHYHIYSNKSMISGGCAAYIHDSSYSFRTHSMTDSIHSVDLWCCKSSENEPLQPFPITAPKNWTIAHLKNLVWEKIQPEKSIPPRQREAFLAKDLVLRKFTEDVFLEPFDTLADRIVEAHTLSNFVKLPFIATVSVAFPVPVNSGIIHVIAVVPPIAEETTRPTWRGTGDELPAHGSPLPPNLGETRSLPACLTIHSLRRVRFIHSTSGNGVWTLPEAEKQQIHPSRFVEHPLVEKQHLRSFSTNTFWKLRLTQWWCIYRNGVVKMRYLSDGMFGCQTRAFSSSRVQSSS</sequence>
<reference evidence="2 3" key="1">
    <citation type="submission" date="2018-06" db="EMBL/GenBank/DDBJ databases">
        <title>A transcriptomic atlas of mushroom development highlights an independent origin of complex multicellularity.</title>
        <authorList>
            <consortium name="DOE Joint Genome Institute"/>
            <person name="Krizsan K."/>
            <person name="Almasi E."/>
            <person name="Merenyi Z."/>
            <person name="Sahu N."/>
            <person name="Viragh M."/>
            <person name="Koszo T."/>
            <person name="Mondo S."/>
            <person name="Kiss B."/>
            <person name="Balint B."/>
            <person name="Kues U."/>
            <person name="Barry K."/>
            <person name="Hegedus J.C."/>
            <person name="Henrissat B."/>
            <person name="Johnson J."/>
            <person name="Lipzen A."/>
            <person name="Ohm R."/>
            <person name="Nagy I."/>
            <person name="Pangilinan J."/>
            <person name="Yan J."/>
            <person name="Xiong Y."/>
            <person name="Grigoriev I.V."/>
            <person name="Hibbett D.S."/>
            <person name="Nagy L.G."/>
        </authorList>
    </citation>
    <scope>NUCLEOTIDE SEQUENCE [LARGE SCALE GENOMIC DNA]</scope>
    <source>
        <strain evidence="2 3">SZMC22713</strain>
    </source>
</reference>
<dbReference type="EMBL" id="ML170176">
    <property type="protein sequence ID" value="TDL22252.1"/>
    <property type="molecule type" value="Genomic_DNA"/>
</dbReference>
<accession>A0A4Y7Q502</accession>
<dbReference type="AlphaFoldDB" id="A0A4Y7Q502"/>
<dbReference type="Proteomes" id="UP000294933">
    <property type="component" value="Unassembled WGS sequence"/>
</dbReference>
<name>A0A4Y7Q502_9AGAM</name>
<proteinExistence type="predicted"/>
<dbReference type="VEuPathDB" id="FungiDB:BD410DRAFT_273113"/>
<evidence type="ECO:0000313" key="2">
    <source>
        <dbReference type="EMBL" id="TDL22252.1"/>
    </source>
</evidence>
<evidence type="ECO:0000256" key="1">
    <source>
        <dbReference type="SAM" id="MobiDB-lite"/>
    </source>
</evidence>
<feature type="region of interest" description="Disordered" evidence="1">
    <location>
        <begin position="172"/>
        <end position="193"/>
    </location>
</feature>
<evidence type="ECO:0000313" key="3">
    <source>
        <dbReference type="Proteomes" id="UP000294933"/>
    </source>
</evidence>
<organism evidence="2 3">
    <name type="scientific">Rickenella mellea</name>
    <dbReference type="NCBI Taxonomy" id="50990"/>
    <lineage>
        <taxon>Eukaryota</taxon>
        <taxon>Fungi</taxon>
        <taxon>Dikarya</taxon>
        <taxon>Basidiomycota</taxon>
        <taxon>Agaricomycotina</taxon>
        <taxon>Agaricomycetes</taxon>
        <taxon>Hymenochaetales</taxon>
        <taxon>Rickenellaceae</taxon>
        <taxon>Rickenella</taxon>
    </lineage>
</organism>